<organism evidence="9 10">
    <name type="scientific">Mastigocoleus testarum BC008</name>
    <dbReference type="NCBI Taxonomy" id="371196"/>
    <lineage>
        <taxon>Bacteria</taxon>
        <taxon>Bacillati</taxon>
        <taxon>Cyanobacteriota</taxon>
        <taxon>Cyanophyceae</taxon>
        <taxon>Nostocales</taxon>
        <taxon>Hapalosiphonaceae</taxon>
        <taxon>Mastigocoleus</taxon>
    </lineage>
</organism>
<keyword evidence="6" id="KW-0812">Transmembrane</keyword>
<proteinExistence type="inferred from homology"/>
<dbReference type="InterPro" id="IPR004155">
    <property type="entry name" value="PBS_lyase_HEAT"/>
</dbReference>
<accession>A0A0V7ZGG0</accession>
<dbReference type="InterPro" id="IPR054589">
    <property type="entry name" value="NCH4"/>
</dbReference>
<keyword evidence="2" id="KW-0042">Antenna complex</keyword>
<evidence type="ECO:0000313" key="10">
    <source>
        <dbReference type="Proteomes" id="UP000053372"/>
    </source>
</evidence>
<dbReference type="Gene3D" id="3.40.50.300">
    <property type="entry name" value="P-loop containing nucleotide triphosphate hydrolases"/>
    <property type="match status" value="1"/>
</dbReference>
<keyword evidence="6" id="KW-0472">Membrane</keyword>
<feature type="coiled-coil region" evidence="5">
    <location>
        <begin position="613"/>
        <end position="640"/>
    </location>
</feature>
<dbReference type="Pfam" id="PF22731">
    <property type="entry name" value="NCH4"/>
    <property type="match status" value="1"/>
</dbReference>
<feature type="transmembrane region" description="Helical" evidence="6">
    <location>
        <begin position="210"/>
        <end position="231"/>
    </location>
</feature>
<dbReference type="OrthoDB" id="499561at2"/>
<evidence type="ECO:0000256" key="1">
    <source>
        <dbReference type="ARBA" id="ARBA00009299"/>
    </source>
</evidence>
<dbReference type="InterPro" id="IPR011989">
    <property type="entry name" value="ARM-like"/>
</dbReference>
<feature type="domain" description="NACHT C-terminal Helical" evidence="8">
    <location>
        <begin position="695"/>
        <end position="738"/>
    </location>
</feature>
<keyword evidence="6" id="KW-1133">Transmembrane helix</keyword>
<feature type="signal peptide" evidence="7">
    <location>
        <begin position="1"/>
        <end position="32"/>
    </location>
</feature>
<comment type="caution">
    <text evidence="9">The sequence shown here is derived from an EMBL/GenBank/DDBJ whole genome shotgun (WGS) entry which is preliminary data.</text>
</comment>
<name>A0A0V7ZGG0_9CYAN</name>
<feature type="coiled-coil region" evidence="5">
    <location>
        <begin position="145"/>
        <end position="196"/>
    </location>
</feature>
<dbReference type="InterPro" id="IPR042095">
    <property type="entry name" value="SUMF_sf"/>
</dbReference>
<dbReference type="InterPro" id="IPR016187">
    <property type="entry name" value="CTDL_fold"/>
</dbReference>
<reference evidence="9 10" key="1">
    <citation type="journal article" date="2015" name="Genome Announc.">
        <title>Draft Genome of the Euendolithic (true boring) Cyanobacterium Mastigocoleus testarum strain BC008.</title>
        <authorList>
            <person name="Guida B.S."/>
            <person name="Garcia-Pichel F."/>
        </authorList>
    </citation>
    <scope>NUCLEOTIDE SEQUENCE [LARGE SCALE GENOMIC DNA]</scope>
    <source>
        <strain evidence="9 10">BC008</strain>
    </source>
</reference>
<dbReference type="PANTHER" id="PTHR12697">
    <property type="entry name" value="PBS LYASE HEAT-LIKE PROTEIN"/>
    <property type="match status" value="1"/>
</dbReference>
<evidence type="ECO:0000256" key="3">
    <source>
        <dbReference type="ARBA" id="ARBA00022738"/>
    </source>
</evidence>
<dbReference type="GO" id="GO:0016491">
    <property type="term" value="F:oxidoreductase activity"/>
    <property type="evidence" value="ECO:0007669"/>
    <property type="project" value="TreeGrafter"/>
</dbReference>
<dbReference type="AlphaFoldDB" id="A0A0V7ZGG0"/>
<keyword evidence="3" id="KW-0605">Phycobilisome</keyword>
<dbReference type="InterPro" id="IPR016024">
    <property type="entry name" value="ARM-type_fold"/>
</dbReference>
<dbReference type="EMBL" id="LMTZ01000137">
    <property type="protein sequence ID" value="KST63538.1"/>
    <property type="molecule type" value="Genomic_DNA"/>
</dbReference>
<dbReference type="Gene3D" id="1.25.10.10">
    <property type="entry name" value="Leucine-rich Repeat Variant"/>
    <property type="match status" value="2"/>
</dbReference>
<protein>
    <recommendedName>
        <fullName evidence="8">NACHT C-terminal Helical domain-containing protein</fullName>
    </recommendedName>
</protein>
<evidence type="ECO:0000256" key="5">
    <source>
        <dbReference type="SAM" id="Coils"/>
    </source>
</evidence>
<evidence type="ECO:0000256" key="6">
    <source>
        <dbReference type="SAM" id="Phobius"/>
    </source>
</evidence>
<evidence type="ECO:0000256" key="2">
    <source>
        <dbReference type="ARBA" id="ARBA00022549"/>
    </source>
</evidence>
<dbReference type="SUPFAM" id="SSF52540">
    <property type="entry name" value="P-loop containing nucleoside triphosphate hydrolases"/>
    <property type="match status" value="1"/>
</dbReference>
<keyword evidence="5" id="KW-0175">Coiled coil</keyword>
<comment type="similarity">
    <text evidence="1">Belongs to the CpcE/RpcE/PecE family.</text>
</comment>
<keyword evidence="10" id="KW-1185">Reference proteome</keyword>
<dbReference type="Proteomes" id="UP000053372">
    <property type="component" value="Unassembled WGS sequence"/>
</dbReference>
<feature type="chain" id="PRO_5006890089" description="NACHT C-terminal Helical domain-containing protein" evidence="7">
    <location>
        <begin position="33"/>
        <end position="941"/>
    </location>
</feature>
<evidence type="ECO:0000259" key="8">
    <source>
        <dbReference type="Pfam" id="PF22731"/>
    </source>
</evidence>
<evidence type="ECO:0000313" key="9">
    <source>
        <dbReference type="EMBL" id="KST63538.1"/>
    </source>
</evidence>
<dbReference type="RefSeq" id="WP_027841233.1">
    <property type="nucleotide sequence ID" value="NZ_LMTZ01000137.1"/>
</dbReference>
<dbReference type="GO" id="GO:0016829">
    <property type="term" value="F:lyase activity"/>
    <property type="evidence" value="ECO:0007669"/>
    <property type="project" value="UniProtKB-KW"/>
</dbReference>
<sequence length="941" mass="106309">MSKGFSYKIALCLNAAFLSLLLSSLVSSNAWAQKCTPKYVDAKIKLLKDDETHKNDSNALVKCGESAIEPLTEALSDNESAIRAYAASIMGKMGADAQDGVPGLLEALEDDDKKVRSKAAFALYKITKGVVKETDNLTESEFETVRRLEELKENLNKAITALKKDKRQFKNKKIYLRKLSRVDRKLQKKLTQLRKQTFYQMAKWVKDNPWFWLAVGYLVGYLVIFIIYPIWLLKLDELIKPATFTIPVVKLPMSLRYVLLLKYHPRVLDAWVNERIQTAKEQFESRDTVKKHEIHVAEPILLNDQKVDIPDFNAKVLKDTFSKSQVRVVIWGEGGSGKTSLACQIAKWAIEDMGEATIQEKTDKPCGHLRSLKKTPLSNRLRQHPMLPILIEDELDQPLLETIGGLLKELTQEGKAIPEELLKQLLRQQRILLIVDHLSEMGEETRKKIQPDNQDFPANALIVTSRLKDILGSEVTPTFIEPFRISVGNLASFLNRYLEKKSKADLFDGLDYSEAYRRLEGMASVRQVEIKTSSKQGLSILLVKLYAEQMITAKESISTDELPDNVPDLMLQYLNELNKLTETELSHQKVHEIAQIVAWKCIQPTFKPESADCKQVLTALESLESEAETAAEKAQQHLKYLESRLYLVRKKKPDLQTLRFTLDPLAEYLAGLHLVQQYRNDEDAWRKILAQAQHKPGFPEEIKGFLLALHDCCEVKGKRADVPEFVVEELGKKAGLDPDSVQQFQRQRRVRMLIQELSAPETEYRARAAEDLGNMGNKANKAIPRLRRILENDSEVAKTRREAAKALKQLGEDIPILIAEIKGGVESIHLAEHPPTVDIGLGNSVILEMVEIPGGTFLMGAPPQEEGSSEGAPVNGGAWFNNNNYLSQKQGRAVLRGGSWIYYPNECRCAYRLNFEGAERSVISLNHGFRVVCGVAPMSFN</sequence>
<dbReference type="Gene3D" id="3.90.1580.10">
    <property type="entry name" value="paralog of FGE (formylglycine-generating enzyme)"/>
    <property type="match status" value="1"/>
</dbReference>
<dbReference type="SUPFAM" id="SSF56436">
    <property type="entry name" value="C-type lectin-like"/>
    <property type="match status" value="1"/>
</dbReference>
<dbReference type="SMART" id="SM00567">
    <property type="entry name" value="EZ_HEAT"/>
    <property type="match status" value="4"/>
</dbReference>
<keyword evidence="4" id="KW-0456">Lyase</keyword>
<dbReference type="GO" id="GO:0030089">
    <property type="term" value="C:phycobilisome"/>
    <property type="evidence" value="ECO:0007669"/>
    <property type="project" value="UniProtKB-KW"/>
</dbReference>
<evidence type="ECO:0000256" key="7">
    <source>
        <dbReference type="SAM" id="SignalP"/>
    </source>
</evidence>
<dbReference type="PANTHER" id="PTHR12697:SF5">
    <property type="entry name" value="DEOXYHYPUSINE HYDROXYLASE"/>
    <property type="match status" value="1"/>
</dbReference>
<dbReference type="SUPFAM" id="SSF48371">
    <property type="entry name" value="ARM repeat"/>
    <property type="match status" value="1"/>
</dbReference>
<evidence type="ECO:0000256" key="4">
    <source>
        <dbReference type="ARBA" id="ARBA00023239"/>
    </source>
</evidence>
<keyword evidence="7" id="KW-0732">Signal</keyword>
<gene>
    <name evidence="9" type="ORF">BC008_13825</name>
</gene>
<dbReference type="InterPro" id="IPR027417">
    <property type="entry name" value="P-loop_NTPase"/>
</dbReference>
<dbReference type="Pfam" id="PF13646">
    <property type="entry name" value="HEAT_2"/>
    <property type="match status" value="2"/>
</dbReference>